<sequence length="58" mass="6145">MKDPLTLVQPSATQRNTDPGEERWRERGDEGDEEAGWRGGGGPAAEGRGGGEFSQGSD</sequence>
<feature type="compositionally biased region" description="Basic and acidic residues" evidence="1">
    <location>
        <begin position="18"/>
        <end position="28"/>
    </location>
</feature>
<protein>
    <submittedName>
        <fullName evidence="2">Uncharacterized protein</fullName>
    </submittedName>
</protein>
<proteinExistence type="predicted"/>
<reference evidence="2" key="1">
    <citation type="submission" date="2015-06" db="UniProtKB">
        <authorList>
            <consortium name="EnsemblPlants"/>
        </authorList>
    </citation>
    <scope>IDENTIFICATION</scope>
</reference>
<dbReference type="EnsemblPlants" id="EMT25101">
    <property type="protein sequence ID" value="EMT25101"/>
    <property type="gene ID" value="F775_42626"/>
</dbReference>
<feature type="compositionally biased region" description="Polar residues" evidence="1">
    <location>
        <begin position="8"/>
        <end position="17"/>
    </location>
</feature>
<accession>M8CNJ1</accession>
<evidence type="ECO:0000256" key="1">
    <source>
        <dbReference type="SAM" id="MobiDB-lite"/>
    </source>
</evidence>
<name>M8CNJ1_AEGTA</name>
<dbReference type="AlphaFoldDB" id="M8CNJ1"/>
<organism evidence="2">
    <name type="scientific">Aegilops tauschii</name>
    <name type="common">Tausch's goatgrass</name>
    <name type="synonym">Aegilops squarrosa</name>
    <dbReference type="NCBI Taxonomy" id="37682"/>
    <lineage>
        <taxon>Eukaryota</taxon>
        <taxon>Viridiplantae</taxon>
        <taxon>Streptophyta</taxon>
        <taxon>Embryophyta</taxon>
        <taxon>Tracheophyta</taxon>
        <taxon>Spermatophyta</taxon>
        <taxon>Magnoliopsida</taxon>
        <taxon>Liliopsida</taxon>
        <taxon>Poales</taxon>
        <taxon>Poaceae</taxon>
        <taxon>BOP clade</taxon>
        <taxon>Pooideae</taxon>
        <taxon>Triticodae</taxon>
        <taxon>Triticeae</taxon>
        <taxon>Triticinae</taxon>
        <taxon>Aegilops</taxon>
    </lineage>
</organism>
<feature type="compositionally biased region" description="Gly residues" evidence="1">
    <location>
        <begin position="37"/>
        <end position="58"/>
    </location>
</feature>
<evidence type="ECO:0000313" key="2">
    <source>
        <dbReference type="EnsemblPlants" id="EMT25101"/>
    </source>
</evidence>
<feature type="region of interest" description="Disordered" evidence="1">
    <location>
        <begin position="1"/>
        <end position="58"/>
    </location>
</feature>